<accession>A0A160T8L6</accession>
<geneLocation type="plasmid" evidence="1 2">
    <name>III</name>
</geneLocation>
<dbReference type="AlphaFoldDB" id="A0A160T8L6"/>
<reference evidence="1" key="1">
    <citation type="submission" date="2016-01" db="EMBL/GenBank/DDBJ databases">
        <authorList>
            <person name="Mcilroy J.S."/>
            <person name="Karst M S."/>
            <person name="Albertsen M."/>
        </authorList>
    </citation>
    <scope>NUCLEOTIDE SEQUENCE</scope>
    <source>
        <strain evidence="1">Cfx-K</strain>
        <plasmid evidence="1">III</plasmid>
    </source>
</reference>
<keyword evidence="1" id="KW-0614">Plasmid</keyword>
<name>A0A160T8L6_9CHLR</name>
<evidence type="ECO:0000313" key="1">
    <source>
        <dbReference type="EMBL" id="CUS06412.1"/>
    </source>
</evidence>
<evidence type="ECO:0000313" key="2">
    <source>
        <dbReference type="Proteomes" id="UP000215027"/>
    </source>
</evidence>
<organism evidence="1 2">
    <name type="scientific">Candidatus Promineifilum breve</name>
    <dbReference type="NCBI Taxonomy" id="1806508"/>
    <lineage>
        <taxon>Bacteria</taxon>
        <taxon>Bacillati</taxon>
        <taxon>Chloroflexota</taxon>
        <taxon>Ardenticatenia</taxon>
        <taxon>Candidatus Promineifilales</taxon>
        <taxon>Candidatus Promineifilaceae</taxon>
        <taxon>Candidatus Promineifilum</taxon>
    </lineage>
</organism>
<dbReference type="KEGG" id="pbf:CFX0092_P0012"/>
<keyword evidence="2" id="KW-1185">Reference proteome</keyword>
<proteinExistence type="predicted"/>
<protein>
    <submittedName>
        <fullName evidence="1">Uncharacterized protein</fullName>
    </submittedName>
</protein>
<gene>
    <name evidence="1" type="ORF">CFX0092_P0012</name>
</gene>
<dbReference type="EMBL" id="LN890657">
    <property type="protein sequence ID" value="CUS06412.1"/>
    <property type="molecule type" value="Genomic_DNA"/>
</dbReference>
<dbReference type="Proteomes" id="UP000215027">
    <property type="component" value="Plasmid III"/>
</dbReference>
<sequence length="133" mass="15561">MRNEFGKLDVLPIDNQVNLIYTYKYKLEIEDIEMHQFMSRPEVKKMISVKGEPARNIMAETTPNVGEEFDSWWSRAGTSYKEWYGNLQPHTNATLPVARGNFTDDQGVKWFEDMVAGSLRLSKVVDDYDQYKR</sequence>